<dbReference type="PANTHER" id="PTHR22765:SF434">
    <property type="entry name" value="GB|AAD18119.1-RELATED"/>
    <property type="match status" value="1"/>
</dbReference>
<dbReference type="EMBL" id="CAMXCT030000282">
    <property type="protein sequence ID" value="CAL4763925.1"/>
    <property type="molecule type" value="Genomic_DNA"/>
</dbReference>
<dbReference type="InterPro" id="IPR013083">
    <property type="entry name" value="Znf_RING/FYVE/PHD"/>
</dbReference>
<dbReference type="Pfam" id="PF13639">
    <property type="entry name" value="zf-RING_2"/>
    <property type="match status" value="1"/>
</dbReference>
<feature type="domain" description="RING-type" evidence="5">
    <location>
        <begin position="133"/>
        <end position="179"/>
    </location>
</feature>
<dbReference type="GO" id="GO:0008270">
    <property type="term" value="F:zinc ion binding"/>
    <property type="evidence" value="ECO:0007669"/>
    <property type="project" value="UniProtKB-KW"/>
</dbReference>
<dbReference type="InterPro" id="IPR001841">
    <property type="entry name" value="Znf_RING"/>
</dbReference>
<evidence type="ECO:0000256" key="1">
    <source>
        <dbReference type="ARBA" id="ARBA00022723"/>
    </source>
</evidence>
<evidence type="ECO:0000256" key="3">
    <source>
        <dbReference type="ARBA" id="ARBA00022833"/>
    </source>
</evidence>
<dbReference type="InterPro" id="IPR051826">
    <property type="entry name" value="E3_ubiquitin-ligase_domain"/>
</dbReference>
<keyword evidence="2 4" id="KW-0863">Zinc-finger</keyword>
<dbReference type="OrthoDB" id="301470at2759"/>
<reference evidence="7 8" key="2">
    <citation type="submission" date="2024-05" db="EMBL/GenBank/DDBJ databases">
        <authorList>
            <person name="Chen Y."/>
            <person name="Shah S."/>
            <person name="Dougan E. K."/>
            <person name="Thang M."/>
            <person name="Chan C."/>
        </authorList>
    </citation>
    <scope>NUCLEOTIDE SEQUENCE [LARGE SCALE GENOMIC DNA]</scope>
</reference>
<dbReference type="EMBL" id="CAMXCT010000282">
    <property type="protein sequence ID" value="CAI3976613.1"/>
    <property type="molecule type" value="Genomic_DNA"/>
</dbReference>
<evidence type="ECO:0000256" key="4">
    <source>
        <dbReference type="PROSITE-ProRule" id="PRU00175"/>
    </source>
</evidence>
<keyword evidence="1" id="KW-0479">Metal-binding</keyword>
<keyword evidence="8" id="KW-1185">Reference proteome</keyword>
<dbReference type="GO" id="GO:0061630">
    <property type="term" value="F:ubiquitin protein ligase activity"/>
    <property type="evidence" value="ECO:0007669"/>
    <property type="project" value="TreeGrafter"/>
</dbReference>
<evidence type="ECO:0000259" key="5">
    <source>
        <dbReference type="PROSITE" id="PS50089"/>
    </source>
</evidence>
<dbReference type="Gene3D" id="3.30.40.10">
    <property type="entry name" value="Zinc/RING finger domain, C3HC4 (zinc finger)"/>
    <property type="match status" value="1"/>
</dbReference>
<accession>A0A9P1BQE9</accession>
<comment type="caution">
    <text evidence="6">The sequence shown here is derived from an EMBL/GenBank/DDBJ whole genome shotgun (WGS) entry which is preliminary data.</text>
</comment>
<dbReference type="CDD" id="cd16448">
    <property type="entry name" value="RING-H2"/>
    <property type="match status" value="1"/>
</dbReference>
<dbReference type="Proteomes" id="UP001152797">
    <property type="component" value="Unassembled WGS sequence"/>
</dbReference>
<organism evidence="6">
    <name type="scientific">Cladocopium goreaui</name>
    <dbReference type="NCBI Taxonomy" id="2562237"/>
    <lineage>
        <taxon>Eukaryota</taxon>
        <taxon>Sar</taxon>
        <taxon>Alveolata</taxon>
        <taxon>Dinophyceae</taxon>
        <taxon>Suessiales</taxon>
        <taxon>Symbiodiniaceae</taxon>
        <taxon>Cladocopium</taxon>
    </lineage>
</organism>
<gene>
    <name evidence="6" type="ORF">C1SCF055_LOCUS4819</name>
</gene>
<dbReference type="SMART" id="SM00184">
    <property type="entry name" value="RING"/>
    <property type="match status" value="1"/>
</dbReference>
<reference evidence="6" key="1">
    <citation type="submission" date="2022-10" db="EMBL/GenBank/DDBJ databases">
        <authorList>
            <person name="Chen Y."/>
            <person name="Dougan E. K."/>
            <person name="Chan C."/>
            <person name="Rhodes N."/>
            <person name="Thang M."/>
        </authorList>
    </citation>
    <scope>NUCLEOTIDE SEQUENCE</scope>
</reference>
<dbReference type="GO" id="GO:0006511">
    <property type="term" value="P:ubiquitin-dependent protein catabolic process"/>
    <property type="evidence" value="ECO:0007669"/>
    <property type="project" value="TreeGrafter"/>
</dbReference>
<evidence type="ECO:0000313" key="7">
    <source>
        <dbReference type="EMBL" id="CAL4763925.1"/>
    </source>
</evidence>
<name>A0A9P1BQE9_9DINO</name>
<dbReference type="InterPro" id="IPR011016">
    <property type="entry name" value="Znf_RING-CH"/>
</dbReference>
<evidence type="ECO:0000313" key="6">
    <source>
        <dbReference type="EMBL" id="CAI3976613.1"/>
    </source>
</evidence>
<dbReference type="PANTHER" id="PTHR22765">
    <property type="entry name" value="RING FINGER AND PROTEASE ASSOCIATED DOMAIN-CONTAINING"/>
    <property type="match status" value="1"/>
</dbReference>
<dbReference type="SMART" id="SM00744">
    <property type="entry name" value="RINGv"/>
    <property type="match status" value="1"/>
</dbReference>
<evidence type="ECO:0000313" key="8">
    <source>
        <dbReference type="Proteomes" id="UP001152797"/>
    </source>
</evidence>
<dbReference type="EMBL" id="CAMXCT020000282">
    <property type="protein sequence ID" value="CAL1129988.1"/>
    <property type="molecule type" value="Genomic_DNA"/>
</dbReference>
<protein>
    <submittedName>
        <fullName evidence="7">RING-type domain-containing protein</fullName>
    </submittedName>
</protein>
<dbReference type="SUPFAM" id="SSF57850">
    <property type="entry name" value="RING/U-box"/>
    <property type="match status" value="1"/>
</dbReference>
<sequence length="190" mass="20765">MAGCQSPSDKKTYRVVLDRQADGSPLGLIIAQHPRVDGLVISAVMESEAIREWNEAHPDKPVQRGLALLEINEVSDSQGMVHECCNAPSLNMLVSQQLTPEQTLAFRKGLRKHLLSQAVDQIIEIPESCGGLCAICHEDMATDEALPTSVAKIPCGHCFHRSCVTKWLVSGSQRCPLCNRAVHLDISTED</sequence>
<keyword evidence="3" id="KW-0862">Zinc</keyword>
<dbReference type="PROSITE" id="PS50089">
    <property type="entry name" value="ZF_RING_2"/>
    <property type="match status" value="1"/>
</dbReference>
<proteinExistence type="predicted"/>
<evidence type="ECO:0000256" key="2">
    <source>
        <dbReference type="ARBA" id="ARBA00022771"/>
    </source>
</evidence>
<dbReference type="AlphaFoldDB" id="A0A9P1BQE9"/>